<organism evidence="1 2">
    <name type="scientific">Gordonia phage Mutzi</name>
    <dbReference type="NCBI Taxonomy" id="2500789"/>
    <lineage>
        <taxon>Viruses</taxon>
        <taxon>Duplodnaviria</taxon>
        <taxon>Heunggongvirae</taxon>
        <taxon>Uroviricota</taxon>
        <taxon>Caudoviricetes</taxon>
        <taxon>Stackebrandtviridae</taxon>
        <taxon>Frickvirinae</taxon>
        <taxon>Wizardvirus</taxon>
        <taxon>Wizardvirus mutzi</taxon>
    </lineage>
</organism>
<evidence type="ECO:0000313" key="1">
    <source>
        <dbReference type="EMBL" id="QAX92893.1"/>
    </source>
</evidence>
<protein>
    <recommendedName>
        <fullName evidence="3">Helix-turn-helix DNA binding domain protein</fullName>
    </recommendedName>
</protein>
<proteinExistence type="predicted"/>
<name>A0A411AXR9_9CAUD</name>
<dbReference type="GeneID" id="65118583"/>
<accession>A0A411AXR9</accession>
<sequence length="83" mass="9450">MTAVKAADVMDLPEVATAAGWTIQSARVMYSRSRWNREAGTPRHTDLPAPLRTVSGRYPIWARADIEAWMTRRTKRGEDQPHE</sequence>
<keyword evidence="2" id="KW-1185">Reference proteome</keyword>
<dbReference type="RefSeq" id="YP_010100887.1">
    <property type="nucleotide sequence ID" value="NC_055785.1"/>
</dbReference>
<dbReference type="Proteomes" id="UP000290402">
    <property type="component" value="Genome"/>
</dbReference>
<gene>
    <name evidence="1" type="primary">85</name>
    <name evidence="1" type="ORF">SEA_MUTZI_85</name>
</gene>
<evidence type="ECO:0008006" key="3">
    <source>
        <dbReference type="Google" id="ProtNLM"/>
    </source>
</evidence>
<evidence type="ECO:0000313" key="2">
    <source>
        <dbReference type="Proteomes" id="UP000290402"/>
    </source>
</evidence>
<dbReference type="EMBL" id="MK305889">
    <property type="protein sequence ID" value="QAX92893.1"/>
    <property type="molecule type" value="Genomic_DNA"/>
</dbReference>
<dbReference type="KEGG" id="vg:65118583"/>
<reference evidence="1 2" key="1">
    <citation type="submission" date="2018-12" db="EMBL/GenBank/DDBJ databases">
        <authorList>
            <person name="Swarthout J.L."/>
            <person name="Sangappa S.J."/>
            <person name="Brangman K.A."/>
            <person name="Patel K.S."/>
            <person name="Villarin B.I."/>
            <person name="Kraftician J.D."/>
            <person name="Stevenson A.R."/>
            <person name="Manikandan S."/>
            <person name="Moore E.M."/>
            <person name="Bortz R.L."/>
            <person name="Warner M.H."/>
            <person name="Garlena R.A."/>
            <person name="Russell D.A."/>
            <person name="Pope W.H."/>
            <person name="Jacobs-Sera D."/>
            <person name="Hatfull G.F."/>
        </authorList>
    </citation>
    <scope>NUCLEOTIDE SEQUENCE [LARGE SCALE GENOMIC DNA]</scope>
</reference>